<proteinExistence type="predicted"/>
<dbReference type="GO" id="GO:0005886">
    <property type="term" value="C:plasma membrane"/>
    <property type="evidence" value="ECO:0007669"/>
    <property type="project" value="TreeGrafter"/>
</dbReference>
<evidence type="ECO:0000313" key="5">
    <source>
        <dbReference type="EMBL" id="MBB5376604.1"/>
    </source>
</evidence>
<dbReference type="RefSeq" id="WP_184111331.1">
    <property type="nucleotide sequence ID" value="NZ_BNAJ01000004.1"/>
</dbReference>
<feature type="transmembrane region" description="Helical" evidence="2">
    <location>
        <begin position="88"/>
        <end position="105"/>
    </location>
</feature>
<feature type="transmembrane region" description="Helical" evidence="2">
    <location>
        <begin position="45"/>
        <end position="76"/>
    </location>
</feature>
<evidence type="ECO:0000313" key="7">
    <source>
        <dbReference type="Proteomes" id="UP000619376"/>
    </source>
</evidence>
<reference evidence="4" key="4">
    <citation type="submission" date="2024-05" db="EMBL/GenBank/DDBJ databases">
        <authorList>
            <person name="Sun Q."/>
            <person name="Zhou Y."/>
        </authorList>
    </citation>
    <scope>NUCLEOTIDE SEQUENCE</scope>
    <source>
        <strain evidence="4">CGMCC 1.18437</strain>
    </source>
</reference>
<evidence type="ECO:0000256" key="2">
    <source>
        <dbReference type="SAM" id="Phobius"/>
    </source>
</evidence>
<feature type="transmembrane region" description="Helical" evidence="2">
    <location>
        <begin position="111"/>
        <end position="133"/>
    </location>
</feature>
<keyword evidence="2" id="KW-0812">Transmembrane</keyword>
<evidence type="ECO:0000313" key="6">
    <source>
        <dbReference type="Proteomes" id="UP000539473"/>
    </source>
</evidence>
<reference evidence="5 6" key="3">
    <citation type="submission" date="2020-08" db="EMBL/GenBank/DDBJ databases">
        <title>Genomic Encyclopedia of Type Strains, Phase IV (KMG-IV): sequencing the most valuable type-strain genomes for metagenomic binning, comparative biology and taxonomic classification.</title>
        <authorList>
            <person name="Goeker M."/>
        </authorList>
    </citation>
    <scope>NUCLEOTIDE SEQUENCE [LARGE SCALE GENOMIC DNA]</scope>
    <source>
        <strain evidence="5 6">DSM 27521</strain>
    </source>
</reference>
<protein>
    <submittedName>
        <fullName evidence="5">Diguanylate cyclase (GGDEF)-like protein</fullName>
    </submittedName>
</protein>
<dbReference type="Proteomes" id="UP000619376">
    <property type="component" value="Unassembled WGS sequence"/>
</dbReference>
<dbReference type="GO" id="GO:1902201">
    <property type="term" value="P:negative regulation of bacterial-type flagellum-dependent cell motility"/>
    <property type="evidence" value="ECO:0007669"/>
    <property type="project" value="TreeGrafter"/>
</dbReference>
<evidence type="ECO:0000259" key="3">
    <source>
        <dbReference type="PROSITE" id="PS50887"/>
    </source>
</evidence>
<evidence type="ECO:0000256" key="1">
    <source>
        <dbReference type="SAM" id="MobiDB-lite"/>
    </source>
</evidence>
<comment type="caution">
    <text evidence="5">The sequence shown here is derived from an EMBL/GenBank/DDBJ whole genome shotgun (WGS) entry which is preliminary data.</text>
</comment>
<feature type="domain" description="GGDEF" evidence="3">
    <location>
        <begin position="344"/>
        <end position="472"/>
    </location>
</feature>
<accession>A0A7W8KHG3</accession>
<dbReference type="EMBL" id="BNAJ01000004">
    <property type="protein sequence ID" value="GHF42841.1"/>
    <property type="molecule type" value="Genomic_DNA"/>
</dbReference>
<feature type="region of interest" description="Disordered" evidence="1">
    <location>
        <begin position="1"/>
        <end position="26"/>
    </location>
</feature>
<dbReference type="NCBIfam" id="TIGR00254">
    <property type="entry name" value="GGDEF"/>
    <property type="match status" value="1"/>
</dbReference>
<dbReference type="GO" id="GO:0052621">
    <property type="term" value="F:diguanylate cyclase activity"/>
    <property type="evidence" value="ECO:0007669"/>
    <property type="project" value="TreeGrafter"/>
</dbReference>
<gene>
    <name evidence="4" type="ORF">GCM10017781_18980</name>
    <name evidence="5" type="ORF">HNQ07_002068</name>
</gene>
<keyword evidence="2" id="KW-0472">Membrane</keyword>
<dbReference type="CDD" id="cd01949">
    <property type="entry name" value="GGDEF"/>
    <property type="match status" value="1"/>
</dbReference>
<reference evidence="4" key="1">
    <citation type="journal article" date="2014" name="Int. J. Syst. Evol. Microbiol.">
        <title>Complete genome of a new Firmicutes species belonging to the dominant human colonic microbiota ('Ruminococcus bicirculans') reveals two chromosomes and a selective capacity to utilize plant glucans.</title>
        <authorList>
            <consortium name="NISC Comparative Sequencing Program"/>
            <person name="Wegmann U."/>
            <person name="Louis P."/>
            <person name="Goesmann A."/>
            <person name="Henrissat B."/>
            <person name="Duncan S.H."/>
            <person name="Flint H.J."/>
        </authorList>
    </citation>
    <scope>NUCLEOTIDE SEQUENCE</scope>
    <source>
        <strain evidence="4">CGMCC 1.18437</strain>
    </source>
</reference>
<dbReference type="Gene3D" id="3.30.70.270">
    <property type="match status" value="1"/>
</dbReference>
<dbReference type="Pfam" id="PF00990">
    <property type="entry name" value="GGDEF"/>
    <property type="match status" value="1"/>
</dbReference>
<dbReference type="PROSITE" id="PS50887">
    <property type="entry name" value="GGDEF"/>
    <property type="match status" value="1"/>
</dbReference>
<dbReference type="PANTHER" id="PTHR45138">
    <property type="entry name" value="REGULATORY COMPONENTS OF SENSORY TRANSDUCTION SYSTEM"/>
    <property type="match status" value="1"/>
</dbReference>
<dbReference type="InterPro" id="IPR043128">
    <property type="entry name" value="Rev_trsase/Diguanyl_cyclase"/>
</dbReference>
<dbReference type="AlphaFoldDB" id="A0A7W8KHG3"/>
<name>A0A7W8KHG3_9DEIO</name>
<dbReference type="InterPro" id="IPR000160">
    <property type="entry name" value="GGDEF_dom"/>
</dbReference>
<keyword evidence="7" id="KW-1185">Reference proteome</keyword>
<dbReference type="Proteomes" id="UP000539473">
    <property type="component" value="Unassembled WGS sequence"/>
</dbReference>
<dbReference type="InterPro" id="IPR029787">
    <property type="entry name" value="Nucleotide_cyclase"/>
</dbReference>
<dbReference type="EMBL" id="JACHFK010000004">
    <property type="protein sequence ID" value="MBB5376604.1"/>
    <property type="molecule type" value="Genomic_DNA"/>
</dbReference>
<evidence type="ECO:0000313" key="4">
    <source>
        <dbReference type="EMBL" id="GHF42841.1"/>
    </source>
</evidence>
<reference evidence="7" key="2">
    <citation type="journal article" date="2019" name="Int. J. Syst. Evol. Microbiol.">
        <title>The Global Catalogue of Microorganisms (GCM) 10K type strain sequencing project: providing services to taxonomists for standard genome sequencing and annotation.</title>
        <authorList>
            <consortium name="The Broad Institute Genomics Platform"/>
            <consortium name="The Broad Institute Genome Sequencing Center for Infectious Disease"/>
            <person name="Wu L."/>
            <person name="Ma J."/>
        </authorList>
    </citation>
    <scope>NUCLEOTIDE SEQUENCE [LARGE SCALE GENOMIC DNA]</scope>
    <source>
        <strain evidence="7">CGMCC 1.18437</strain>
    </source>
</reference>
<feature type="compositionally biased region" description="Polar residues" evidence="1">
    <location>
        <begin position="1"/>
        <end position="15"/>
    </location>
</feature>
<dbReference type="SMART" id="SM00267">
    <property type="entry name" value="GGDEF"/>
    <property type="match status" value="1"/>
</dbReference>
<organism evidence="5 6">
    <name type="scientific">Deinococcus metalli</name>
    <dbReference type="NCBI Taxonomy" id="1141878"/>
    <lineage>
        <taxon>Bacteria</taxon>
        <taxon>Thermotogati</taxon>
        <taxon>Deinococcota</taxon>
        <taxon>Deinococci</taxon>
        <taxon>Deinococcales</taxon>
        <taxon>Deinococcaceae</taxon>
        <taxon>Deinococcus</taxon>
    </lineage>
</organism>
<dbReference type="InterPro" id="IPR050469">
    <property type="entry name" value="Diguanylate_Cyclase"/>
</dbReference>
<dbReference type="PANTHER" id="PTHR45138:SF9">
    <property type="entry name" value="DIGUANYLATE CYCLASE DGCM-RELATED"/>
    <property type="match status" value="1"/>
</dbReference>
<sequence>MTHPVTRQRQGSAPSPTGARPGGDHDPRVAHASGLLDAGVPPNELWIGALILTALVTLMMLVTWGGIGWFATVPLVTLYGALWPRRALLMPLLGLTLSAGLYVLARRFGAPAVHVLPTVLLHLALTGTVMVVLQPIVKLRDLLHETLGRAAADQLKLEVMADLAQVSARGQLGAVSAAEAAEAVLRRAVPLGGLMLVTTCPDSSVTANVVGLRPVHLPEVRPGSPLWDAHSASQPTFVNGGAVLPAGPRAEGERPGWAMLPLHLPGDARVSLLALGSDATGQRWGVQDRQLLTAAARAVRAATERHLHLTTLDTLANHDALTGCLNRHAFTRTLEQLDSTPLRRGYGLALMDLDGFKRLNDRAGHAEGDEALRVFAGVVRQTFFARDSLYRLGGDEFALILRDVPPEDLATLTAKVSALPGEDAVMARQAVGVSVGVAHASEAPSAAEVLALADQRMYANKRAKTRVPASHPRTQA</sequence>
<dbReference type="SUPFAM" id="SSF55073">
    <property type="entry name" value="Nucleotide cyclase"/>
    <property type="match status" value="1"/>
</dbReference>
<keyword evidence="2" id="KW-1133">Transmembrane helix</keyword>
<dbReference type="GO" id="GO:0043709">
    <property type="term" value="P:cell adhesion involved in single-species biofilm formation"/>
    <property type="evidence" value="ECO:0007669"/>
    <property type="project" value="TreeGrafter"/>
</dbReference>